<dbReference type="Proteomes" id="UP000254799">
    <property type="component" value="Unassembled WGS sequence"/>
</dbReference>
<gene>
    <name evidence="4" type="primary">cutC_2</name>
    <name evidence="4" type="ORF">NCTC8849_03806</name>
</gene>
<name>A0A377WKN8_KLEPN</name>
<dbReference type="SUPFAM" id="SSF110395">
    <property type="entry name" value="CutC-like"/>
    <property type="match status" value="1"/>
</dbReference>
<proteinExistence type="inferred from homology"/>
<dbReference type="Gene3D" id="3.20.20.380">
    <property type="entry name" value="Copper homeostasis (CutC) domain"/>
    <property type="match status" value="1"/>
</dbReference>
<accession>A0A377WKN8</accession>
<dbReference type="GO" id="GO:0005507">
    <property type="term" value="F:copper ion binding"/>
    <property type="evidence" value="ECO:0007669"/>
    <property type="project" value="TreeGrafter"/>
</dbReference>
<feature type="region of interest" description="Disordered" evidence="3">
    <location>
        <begin position="117"/>
        <end position="158"/>
    </location>
</feature>
<protein>
    <recommendedName>
        <fullName evidence="2">Copper homeostasis protein cutC homolog</fullName>
    </recommendedName>
</protein>
<comment type="similarity">
    <text evidence="1">Belongs to the CutC family.</text>
</comment>
<dbReference type="InterPro" id="IPR036822">
    <property type="entry name" value="CutC-like_dom_sf"/>
</dbReference>
<dbReference type="EMBL" id="UGLC01000002">
    <property type="protein sequence ID" value="STT55203.1"/>
    <property type="molecule type" value="Genomic_DNA"/>
</dbReference>
<evidence type="ECO:0000313" key="5">
    <source>
        <dbReference type="Proteomes" id="UP000254799"/>
    </source>
</evidence>
<reference evidence="4 5" key="1">
    <citation type="submission" date="2018-06" db="EMBL/GenBank/DDBJ databases">
        <authorList>
            <consortium name="Pathogen Informatics"/>
            <person name="Doyle S."/>
        </authorList>
    </citation>
    <scope>NUCLEOTIDE SEQUENCE [LARGE SCALE GENOMIC DNA]</scope>
    <source>
        <strain evidence="4 5">NCTC8849</strain>
    </source>
</reference>
<dbReference type="PANTHER" id="PTHR12598">
    <property type="entry name" value="COPPER HOMEOSTASIS PROTEIN CUTC"/>
    <property type="match status" value="1"/>
</dbReference>
<dbReference type="AlphaFoldDB" id="A0A377WKN8"/>
<dbReference type="Pfam" id="PF03932">
    <property type="entry name" value="CutC"/>
    <property type="match status" value="1"/>
</dbReference>
<dbReference type="PANTHER" id="PTHR12598:SF0">
    <property type="entry name" value="COPPER HOMEOSTASIS PROTEIN CUTC HOMOLOG"/>
    <property type="match status" value="1"/>
</dbReference>
<dbReference type="InterPro" id="IPR005627">
    <property type="entry name" value="CutC-like"/>
</dbReference>
<evidence type="ECO:0000256" key="1">
    <source>
        <dbReference type="ARBA" id="ARBA00007768"/>
    </source>
</evidence>
<evidence type="ECO:0000256" key="2">
    <source>
        <dbReference type="ARBA" id="ARBA00019014"/>
    </source>
</evidence>
<evidence type="ECO:0000256" key="3">
    <source>
        <dbReference type="SAM" id="MobiDB-lite"/>
    </source>
</evidence>
<evidence type="ECO:0000313" key="4">
    <source>
        <dbReference type="EMBL" id="STT55203.1"/>
    </source>
</evidence>
<organism evidence="4 5">
    <name type="scientific">Klebsiella pneumoniae</name>
    <dbReference type="NCBI Taxonomy" id="573"/>
    <lineage>
        <taxon>Bacteria</taxon>
        <taxon>Pseudomonadati</taxon>
        <taxon>Pseudomonadota</taxon>
        <taxon>Gammaproteobacteria</taxon>
        <taxon>Enterobacterales</taxon>
        <taxon>Enterobacteriaceae</taxon>
        <taxon>Klebsiella/Raoultella group</taxon>
        <taxon>Klebsiella</taxon>
        <taxon>Klebsiella pneumoniae complex</taxon>
    </lineage>
</organism>
<sequence length="158" mass="17275">MLQRLSGSGREEWRYWKCVATAWRAPGRLERCGADRIELCAAPQEGGLTPSYGVLVSAREAITLPVHPIVRPRGGDFCYTEEEFAAMLNDICMVRDLGFPGLVTGVLDADGQIDIPRMKKNNGRGGAAGGDLSSRVRSVRRPASGLEKRWGRWGSNVS</sequence>